<name>A0ABT6HUC0_9ACTN</name>
<comment type="caution">
    <text evidence="1">The sequence shown here is derived from an EMBL/GenBank/DDBJ whole genome shotgun (WGS) entry which is preliminary data.</text>
</comment>
<dbReference type="Proteomes" id="UP001223144">
    <property type="component" value="Unassembled WGS sequence"/>
</dbReference>
<dbReference type="RefSeq" id="WP_279931356.1">
    <property type="nucleotide sequence ID" value="NZ_JARWBG010000040.1"/>
</dbReference>
<organism evidence="1 2">
    <name type="scientific">Streptomyces chengmaiensis</name>
    <dbReference type="NCBI Taxonomy" id="3040919"/>
    <lineage>
        <taxon>Bacteria</taxon>
        <taxon>Bacillati</taxon>
        <taxon>Actinomycetota</taxon>
        <taxon>Actinomycetes</taxon>
        <taxon>Kitasatosporales</taxon>
        <taxon>Streptomycetaceae</taxon>
        <taxon>Streptomyces</taxon>
    </lineage>
</organism>
<reference evidence="1 2" key="1">
    <citation type="submission" date="2023-04" db="EMBL/GenBank/DDBJ databases">
        <title>Streptomyces chengmaiensis sp. nov. isolated from the stem of mangrove plant in Hainan.</title>
        <authorList>
            <person name="Huang X."/>
            <person name="Zhou S."/>
            <person name="Chu X."/>
            <person name="Xie Y."/>
            <person name="Lin Y."/>
        </authorList>
    </citation>
    <scope>NUCLEOTIDE SEQUENCE [LARGE SCALE GENOMIC DNA]</scope>
    <source>
        <strain evidence="1 2">HNM0663</strain>
    </source>
</reference>
<sequence>MARAVERFQISSRGADKLLKSDGVRADLQRRAQAIVDWAGPYFEQALADSHAPEPVRMVADSYIGRTRAGATAIAVHPGSLRVEQEHAYFRGAMSAAAE</sequence>
<accession>A0ABT6HUC0</accession>
<keyword evidence="2" id="KW-1185">Reference proteome</keyword>
<evidence type="ECO:0000313" key="1">
    <source>
        <dbReference type="EMBL" id="MDH2392316.1"/>
    </source>
</evidence>
<protein>
    <submittedName>
        <fullName evidence="1">Uncharacterized protein</fullName>
    </submittedName>
</protein>
<gene>
    <name evidence="1" type="ORF">QCN29_26775</name>
</gene>
<proteinExistence type="predicted"/>
<dbReference type="EMBL" id="JARWBG010000040">
    <property type="protein sequence ID" value="MDH2392316.1"/>
    <property type="molecule type" value="Genomic_DNA"/>
</dbReference>
<evidence type="ECO:0000313" key="2">
    <source>
        <dbReference type="Proteomes" id="UP001223144"/>
    </source>
</evidence>